<dbReference type="SFLD" id="SFLDG01129">
    <property type="entry name" value="C1.5:_HAD__Beta-PGM__Phosphata"/>
    <property type="match status" value="1"/>
</dbReference>
<keyword evidence="1" id="KW-0378">Hydrolase</keyword>
<dbReference type="RefSeq" id="WP_073037559.1">
    <property type="nucleotide sequence ID" value="NZ_FQVB01000008.1"/>
</dbReference>
<dbReference type="Pfam" id="PF00702">
    <property type="entry name" value="Hydrolase"/>
    <property type="match status" value="1"/>
</dbReference>
<sequence>MSKEQWTTWIREAMPESPVSTFPEGAVPSLDPRPAVVLFDVYGTLVAPALGDLEAQVRNRAGRESFTATARQFGFSHEAGLRWAEDFYRIIDEEHASCRALGIFRAEVLIEKVWEKLLRDTPGYRPEVHDPKDVALYRELQANPVAVYEGAADALTWLRRSGVVLGLASNAQFYTVPVLEACLGVTLEELFDPQWIFFSFELGFAKPDPHFFRLAKTRALRSGLTPEQVLVVGNDPGNDVAASRAHGLQAVLFEPGAVKQVGEDVPRVANFQTLWQAVAG</sequence>
<dbReference type="Proteomes" id="UP000184076">
    <property type="component" value="Unassembled WGS sequence"/>
</dbReference>
<accession>A0A1M4X798</accession>
<organism evidence="1 2">
    <name type="scientific">Desulfacinum infernum DSM 9756</name>
    <dbReference type="NCBI Taxonomy" id="1121391"/>
    <lineage>
        <taxon>Bacteria</taxon>
        <taxon>Pseudomonadati</taxon>
        <taxon>Thermodesulfobacteriota</taxon>
        <taxon>Syntrophobacteria</taxon>
        <taxon>Syntrophobacterales</taxon>
        <taxon>Syntrophobacteraceae</taxon>
        <taxon>Desulfacinum</taxon>
    </lineage>
</organism>
<dbReference type="Gene3D" id="3.40.50.1000">
    <property type="entry name" value="HAD superfamily/HAD-like"/>
    <property type="match status" value="1"/>
</dbReference>
<gene>
    <name evidence="1" type="ORF">SAMN02745206_00998</name>
</gene>
<dbReference type="InterPro" id="IPR051828">
    <property type="entry name" value="HAD-like_hydrolase_domain"/>
</dbReference>
<name>A0A1M4X798_9BACT</name>
<dbReference type="PANTHER" id="PTHR46191">
    <property type="match status" value="1"/>
</dbReference>
<dbReference type="AlphaFoldDB" id="A0A1M4X798"/>
<dbReference type="GO" id="GO:0016787">
    <property type="term" value="F:hydrolase activity"/>
    <property type="evidence" value="ECO:0007669"/>
    <property type="project" value="UniProtKB-KW"/>
</dbReference>
<evidence type="ECO:0000313" key="1">
    <source>
        <dbReference type="EMBL" id="SHE89263.1"/>
    </source>
</evidence>
<protein>
    <submittedName>
        <fullName evidence="1">Putative hydrolase of the HAD superfamily</fullName>
    </submittedName>
</protein>
<dbReference type="OrthoDB" id="367448at2"/>
<dbReference type="SFLD" id="SFLDS00003">
    <property type="entry name" value="Haloacid_Dehalogenase"/>
    <property type="match status" value="1"/>
</dbReference>
<dbReference type="STRING" id="1121391.SAMN02745206_00998"/>
<evidence type="ECO:0000313" key="2">
    <source>
        <dbReference type="Proteomes" id="UP000184076"/>
    </source>
</evidence>
<dbReference type="EMBL" id="FQVB01000008">
    <property type="protein sequence ID" value="SHE89263.1"/>
    <property type="molecule type" value="Genomic_DNA"/>
</dbReference>
<dbReference type="SUPFAM" id="SSF56784">
    <property type="entry name" value="HAD-like"/>
    <property type="match status" value="1"/>
</dbReference>
<dbReference type="PANTHER" id="PTHR46191:SF2">
    <property type="entry name" value="HALOACID DEHALOGENASE-LIKE HYDROLASE DOMAIN-CONTAINING PROTEIN 3"/>
    <property type="match status" value="1"/>
</dbReference>
<dbReference type="InterPro" id="IPR036412">
    <property type="entry name" value="HAD-like_sf"/>
</dbReference>
<reference evidence="2" key="1">
    <citation type="submission" date="2016-11" db="EMBL/GenBank/DDBJ databases">
        <authorList>
            <person name="Varghese N."/>
            <person name="Submissions S."/>
        </authorList>
    </citation>
    <scope>NUCLEOTIDE SEQUENCE [LARGE SCALE GENOMIC DNA]</scope>
    <source>
        <strain evidence="2">DSM 9756</strain>
    </source>
</reference>
<proteinExistence type="predicted"/>
<keyword evidence="2" id="KW-1185">Reference proteome</keyword>
<dbReference type="InterPro" id="IPR023214">
    <property type="entry name" value="HAD_sf"/>
</dbReference>